<sequence length="104" mass="11453">MRSDTLPTVVKSPSTNLTLFDNAASSPPFTLKEAERKLVAASARSPGEEKPSEKGAVLGKLYQKPIEESDTRFSLGGKHLVEIRRYREVPCINIREYFGGAAED</sequence>
<gene>
    <name evidence="1" type="ORF">HOLleu_05090</name>
</gene>
<dbReference type="OrthoDB" id="2505440at2759"/>
<accession>A0A9Q1HIQ7</accession>
<organism evidence="1 2">
    <name type="scientific">Holothuria leucospilota</name>
    <name type="common">Black long sea cucumber</name>
    <name type="synonym">Mertensiothuria leucospilota</name>
    <dbReference type="NCBI Taxonomy" id="206669"/>
    <lineage>
        <taxon>Eukaryota</taxon>
        <taxon>Metazoa</taxon>
        <taxon>Echinodermata</taxon>
        <taxon>Eleutherozoa</taxon>
        <taxon>Echinozoa</taxon>
        <taxon>Holothuroidea</taxon>
        <taxon>Aspidochirotacea</taxon>
        <taxon>Aspidochirotida</taxon>
        <taxon>Holothuriidae</taxon>
        <taxon>Holothuria</taxon>
    </lineage>
</organism>
<dbReference type="Proteomes" id="UP001152320">
    <property type="component" value="Chromosome 2"/>
</dbReference>
<name>A0A9Q1HIQ7_HOLLE</name>
<dbReference type="AlphaFoldDB" id="A0A9Q1HIQ7"/>
<comment type="caution">
    <text evidence="1">The sequence shown here is derived from an EMBL/GenBank/DDBJ whole genome shotgun (WGS) entry which is preliminary data.</text>
</comment>
<keyword evidence="2" id="KW-1185">Reference proteome</keyword>
<dbReference type="EMBL" id="JAIZAY010000002">
    <property type="protein sequence ID" value="KAJ8046426.1"/>
    <property type="molecule type" value="Genomic_DNA"/>
</dbReference>
<evidence type="ECO:0000313" key="1">
    <source>
        <dbReference type="EMBL" id="KAJ8046426.1"/>
    </source>
</evidence>
<reference evidence="1" key="1">
    <citation type="submission" date="2021-10" db="EMBL/GenBank/DDBJ databases">
        <title>Tropical sea cucumber genome reveals ecological adaptation and Cuvierian tubules defense mechanism.</title>
        <authorList>
            <person name="Chen T."/>
        </authorList>
    </citation>
    <scope>NUCLEOTIDE SEQUENCE</scope>
    <source>
        <strain evidence="1">Nanhai2018</strain>
        <tissue evidence="1">Muscle</tissue>
    </source>
</reference>
<evidence type="ECO:0000313" key="2">
    <source>
        <dbReference type="Proteomes" id="UP001152320"/>
    </source>
</evidence>
<proteinExistence type="predicted"/>
<protein>
    <submittedName>
        <fullName evidence="1">Uncharacterized protein</fullName>
    </submittedName>
</protein>